<gene>
    <name evidence="2" type="ORF">NDU88_005953</name>
</gene>
<protein>
    <submittedName>
        <fullName evidence="2">Uncharacterized protein</fullName>
    </submittedName>
</protein>
<comment type="caution">
    <text evidence="2">The sequence shown here is derived from an EMBL/GenBank/DDBJ whole genome shotgun (WGS) entry which is preliminary data.</text>
</comment>
<sequence>MAVRAQTEWRRRVGRERREPGIKLHRMKAARPLVRTMRFTEDRRRGKGPLGEECDTGSANGAHRGTGT</sequence>
<evidence type="ECO:0000313" key="3">
    <source>
        <dbReference type="Proteomes" id="UP001066276"/>
    </source>
</evidence>
<dbReference type="AlphaFoldDB" id="A0AAV7TWB8"/>
<organism evidence="2 3">
    <name type="scientific">Pleurodeles waltl</name>
    <name type="common">Iberian ribbed newt</name>
    <dbReference type="NCBI Taxonomy" id="8319"/>
    <lineage>
        <taxon>Eukaryota</taxon>
        <taxon>Metazoa</taxon>
        <taxon>Chordata</taxon>
        <taxon>Craniata</taxon>
        <taxon>Vertebrata</taxon>
        <taxon>Euteleostomi</taxon>
        <taxon>Amphibia</taxon>
        <taxon>Batrachia</taxon>
        <taxon>Caudata</taxon>
        <taxon>Salamandroidea</taxon>
        <taxon>Salamandridae</taxon>
        <taxon>Pleurodelinae</taxon>
        <taxon>Pleurodeles</taxon>
    </lineage>
</organism>
<accession>A0AAV7TWB8</accession>
<name>A0AAV7TWB8_PLEWA</name>
<feature type="region of interest" description="Disordered" evidence="1">
    <location>
        <begin position="1"/>
        <end position="21"/>
    </location>
</feature>
<evidence type="ECO:0000313" key="2">
    <source>
        <dbReference type="EMBL" id="KAJ1180736.1"/>
    </source>
</evidence>
<evidence type="ECO:0000256" key="1">
    <source>
        <dbReference type="SAM" id="MobiDB-lite"/>
    </source>
</evidence>
<feature type="compositionally biased region" description="Basic and acidic residues" evidence="1">
    <location>
        <begin position="7"/>
        <end position="21"/>
    </location>
</feature>
<dbReference type="Proteomes" id="UP001066276">
    <property type="component" value="Chromosome 3_2"/>
</dbReference>
<feature type="region of interest" description="Disordered" evidence="1">
    <location>
        <begin position="35"/>
        <end position="68"/>
    </location>
</feature>
<proteinExistence type="predicted"/>
<reference evidence="2" key="1">
    <citation type="journal article" date="2022" name="bioRxiv">
        <title>Sequencing and chromosome-scale assembly of the giantPleurodeles waltlgenome.</title>
        <authorList>
            <person name="Brown T."/>
            <person name="Elewa A."/>
            <person name="Iarovenko S."/>
            <person name="Subramanian E."/>
            <person name="Araus A.J."/>
            <person name="Petzold A."/>
            <person name="Susuki M."/>
            <person name="Suzuki K.-i.T."/>
            <person name="Hayashi T."/>
            <person name="Toyoda A."/>
            <person name="Oliveira C."/>
            <person name="Osipova E."/>
            <person name="Leigh N.D."/>
            <person name="Simon A."/>
            <person name="Yun M.H."/>
        </authorList>
    </citation>
    <scope>NUCLEOTIDE SEQUENCE</scope>
    <source>
        <strain evidence="2">20211129_DDA</strain>
        <tissue evidence="2">Liver</tissue>
    </source>
</reference>
<dbReference type="EMBL" id="JANPWB010000006">
    <property type="protein sequence ID" value="KAJ1180736.1"/>
    <property type="molecule type" value="Genomic_DNA"/>
</dbReference>
<keyword evidence="3" id="KW-1185">Reference proteome</keyword>